<organism evidence="2 3">
    <name type="scientific">Mycolicibacterium obuense</name>
    <dbReference type="NCBI Taxonomy" id="1807"/>
    <lineage>
        <taxon>Bacteria</taxon>
        <taxon>Bacillati</taxon>
        <taxon>Actinomycetota</taxon>
        <taxon>Actinomycetes</taxon>
        <taxon>Mycobacteriales</taxon>
        <taxon>Mycobacteriaceae</taxon>
        <taxon>Mycolicibacterium</taxon>
    </lineage>
</organism>
<dbReference type="PANTHER" id="PTHR14139">
    <property type="entry name" value="CALSYNTENIN"/>
    <property type="match status" value="1"/>
</dbReference>
<feature type="region of interest" description="Disordered" evidence="1">
    <location>
        <begin position="1"/>
        <end position="25"/>
    </location>
</feature>
<dbReference type="EMBL" id="SDLP01000009">
    <property type="protein sequence ID" value="TDL04284.1"/>
    <property type="molecule type" value="Genomic_DNA"/>
</dbReference>
<feature type="non-terminal residue" evidence="2">
    <location>
        <position position="3018"/>
    </location>
</feature>
<evidence type="ECO:0000313" key="2">
    <source>
        <dbReference type="EMBL" id="TDL04284.1"/>
    </source>
</evidence>
<dbReference type="Pfam" id="PF17963">
    <property type="entry name" value="Big_9"/>
    <property type="match status" value="1"/>
</dbReference>
<comment type="caution">
    <text evidence="2">The sequence shown here is derived from an EMBL/GenBank/DDBJ whole genome shotgun (WGS) entry which is preliminary data.</text>
</comment>
<sequence>MPGAAGGDGDAEQPRQEPVARPLRTNFTRGEDHVSAAAMSAPPVEQEVVAVQVMTALVSGAISPLLDPHAPATAPWFDGLLAWVRRQIQHTFFNESPVYGPVESHQILTGQVLVDLHAYDPNGDPLTYTIVQPAHGRVTRDPVTGQFIYTPTSVVTGNPVQDSFKVIISDGSEDLRGPFKIMRLVFHTLARAIGIAERDDVTVTVPVTVNPIVSVPPVVVTTGAGTYVVGADPVKLLSGAIITDADSTKLISATVSLTNGRSGDLLTYTAPPGNPVTAQWNATTKILTLSGSATLAQYEVALQAISFSTTQGGAPRIASITVKDDSGLQSLVGGVASVIVVATPPLLVVTPVAVGTSGTAVRVSPVVSITDLDSQKLSSATVTVQNAAAGDVLGYGTLPTGVTATVTGGSVTFVGAATVAAYQQLLQSVTLTSADVGVKTVTFAVTDDQSESSVPVSTVVTVVGLPVNVPPLVVVSPVAAGTAGSPVTLSPIVSITDVDSTQLGSATVAASGGTIGYGTLPSGVTATPGAGSVTFTGAASVAAYQQLLQSITLTSGGAAIVTVTFTVVDDQGEASVPASSVVTVLGVPVAAPPLVVVSPVAAGTAGSAVTVSPIVSITDVDSTQLASATVTASGGTIGYGTLPSGVTATPSTNSVTFTGAASVAAYQELLQSITLTSGTGIVTVTFTVVDDQGEASVPASSVVTVLGLPVAAPPLVVVSPVATGTAGSAVTVSPIVSITDVDSTQLGSATVTASGGTIGYGTLPLGVTATPGAGSVTFTGAASVAAYQTLLQSITVTSGTGLVTVSFTVVDDQGKASVPATSVVTVLGVPVAAPPLVVVSPVAAGTAGSAVTVSPIVSITDVDSTQLASATVTASGGTIGYGTLPSGVTATPSTNSVTFTGAASVAAYQELLQSITLTSGTGMVAVTFTVVDDQGKASVPASSVVTVLGVPVEVAPIVVTAPLASATAGSAVAVSPVVVVTDVDSTQLASATVTATGGTIGYGTLPSGVTATQGAGSVIFTGAASIAAYQQLLQSITLTASSAAIVTVTFSVVDDQGEASVPATSVVTVLGVPVAAPPLVVVAPVVTGTTGSPVTVSPIVSISDLDSTHLTSAIVKVAGSAGAALGYGTLPPGVVAAEGSNSVTFTGAASVDEYQQLLQSVTVSSSSAGLSAVSFEVTDDQGNTSALATTIVTLLGLALAAAPLVVTAPTAAGVKGSAITVSPTVVISDIDSTSVTAATVSASSGSLSYGALPVGVTATSGAGSITFTGAASVEAYAQLLQSITLTSSDAGLLTVSFSVTDDQGKTSVPATTVVTVLSAPVAVAPLLVTVPTAAGTVGNATTVSPVVVITDIDSAQLGSATVTTSGGTLSYGTLPAGVDAITGAGSVTFTGAASVADYEQLLQSITLTSGSTGIVTVTFTVVDNQGKSSVPATTAVTVLDVAVALAPVLVTAPIASGTTGTAVTVSPAVVITDIDSTQLGSATVTASGGTLNFGTLPSGVTATPGAGSVTFTGAASVAAYQELLQSITLTSGGAGIVTVTFTVVDDQGKSSVPATTAVTVLGVPVAVAPIVVTAPLASATTGSAVTVSPVVVITDVDSTQLASATVTASGGTIGYGALPSGVVATPGANSVTFTGAASVAAYQELLQSITLTSNSAAIVTVTFSVVDGQGEASVPATSVVTVLGVPVAAPPLIVVAPVATSTAGSAVTVSPIVSITDVDSTQLGSATVTASGGTIGYGTLPSGVTATPGAGSVTFTGSASLAAYQELLQSITMTSGSAGIVTVSYTVVDDQGKSSAPATTAVTVLGVPVAVAPVVVAAPIASGTSGTAITVSPVVVITDIDSTQLASATVITSGGTLNFGTLPSGVTATPGAGSVTFTGAASVAAYQELLQSITVTAGSAGIVTVSFTVVDDQGKSSVPSTTAVTVLGVPVAIAPVLVSAPTAAGITGAAVTVSPVVLITDIDSAQLASATVTTTGGTLNYGILPSGVTATPGTNSVTFTGAASVAAYEQLLQSITLTSGSAGIVTVTLTVVDDQGKSSVPSTTAVTVLGVPVAVAPVVVTAPLASATTGSAVTVSPVVVITDVDSTQLASATVTATGGSIGYGTLPNGLTATQGAGSVTFTGSASLAAYQELLQSITLTSGSAGIVTVSFTVVDDQGKSSVPATTAVTVLGVLVAVAPVVVAAPIASGTSGTAITVSPVVVITDIDSTQLASATVTATGGGTIGYGTLPSGVTATPGTNSVTFTGAASVTAYQELLQSITLSAASAGIVTVSFTVVDDQGKSSVPATTAVTVLGVPVAIAPVVVTAPTAAGTTGSAVTVSPVVVITDIDSTQLASATVTATGGSIGYGTLPSGVTATSGANSVTFTGAASVAAYEQLLQSITLTSGSAGIVTVTLTVVDDQGKSSVPATTAVTLLGVAVAVAPVVITTPAAAGTTGSAVTVSPAVVITDIDSTQLASATVTASGGTIGYGTLPSGVVATAGAGSVTFTGAASIAAYEQLLQSITLTASGAAIVTVTFSVVDDQGKASVPATSVVTVLGVPVAAPPLVVVAPVAAGTAGSAVTVSPVVVITDIDSTQLASATVTASGGTLNYGTLPSGVIATPGTNSVTFTGAASVAAYQQLLQSITLTASSAGIVTVSFTVVDDQGKSSVPATSAVTVLGVPVAIAPVVVTAPVAAGTTGSPVTVSPAVVITDIDSTQLASATVTTTGGTLNYGTLPSGVTATPGTNSVTFTGAASVAAYQQLLQSITLTDGSAGIVTVTFTVVDDQGKSSVPTTTVVTVLGVPVAIAPVLVSAPTAAGTTGAAVTVSPVVVITDIDSVQLASATVTASGGTLNFGTLPSGVIATPGAGSVTFTGAASVAAYKQLLQSITLTSGSAGIVTVSFTVVDDQGKSSVPTTTAVTVLGVPVAIAPVVVSAPTAAGITGAAVTVSPVVMITDIDSAQLASATVTTTGGTLNYGTLPSGVTATPGTNSVTFTGAASVAAYEQLLQSITLTSGSAGIVTVTLTVVDDQGKSSVP</sequence>
<evidence type="ECO:0000313" key="3">
    <source>
        <dbReference type="Proteomes" id="UP000294952"/>
    </source>
</evidence>
<reference evidence="2 3" key="1">
    <citation type="submission" date="2019-01" db="EMBL/GenBank/DDBJ databases">
        <title>High-quality-draft genome sequences of five non-tuberculosis mycobacteriaceae isolated from a nosocomial environment.</title>
        <authorList>
            <person name="Tiago I."/>
            <person name="Alarico S."/>
            <person name="Pereira S.G."/>
            <person name="Coelho C."/>
            <person name="Maranha A."/>
            <person name="Empadinhas N."/>
        </authorList>
    </citation>
    <scope>NUCLEOTIDE SEQUENCE [LARGE SCALE GENOMIC DNA]</scope>
    <source>
        <strain evidence="2 3">22DIII</strain>
    </source>
</reference>
<dbReference type="RefSeq" id="WP_133414760.1">
    <property type="nucleotide sequence ID" value="NZ_SDLP01000009.1"/>
</dbReference>
<proteinExistence type="predicted"/>
<dbReference type="Proteomes" id="UP000294952">
    <property type="component" value="Unassembled WGS sequence"/>
</dbReference>
<gene>
    <name evidence="2" type="ORF">EUA04_24140</name>
</gene>
<dbReference type="PANTHER" id="PTHR14139:SF2">
    <property type="entry name" value="CALSYNTENIN-1"/>
    <property type="match status" value="1"/>
</dbReference>
<evidence type="ECO:0000256" key="1">
    <source>
        <dbReference type="SAM" id="MobiDB-lite"/>
    </source>
</evidence>
<accession>A0A4R5X1J7</accession>
<protein>
    <submittedName>
        <fullName evidence="2">Uncharacterized protein</fullName>
    </submittedName>
</protein>
<name>A0A4R5X1J7_9MYCO</name>